<dbReference type="Gene3D" id="1.25.10.10">
    <property type="entry name" value="Leucine-rich Repeat Variant"/>
    <property type="match status" value="1"/>
</dbReference>
<evidence type="ECO:0000256" key="12">
    <source>
        <dbReference type="ARBA" id="ARBA00026108"/>
    </source>
</evidence>
<accession>A0A1S3JTZ6</accession>
<feature type="domain" description="Peptidase M14" evidence="15">
    <location>
        <begin position="898"/>
        <end position="1189"/>
    </location>
</feature>
<name>A0A1S3JTZ6_LINAN</name>
<dbReference type="Pfam" id="PF25571">
    <property type="entry name" value="TPR_CCP1_N"/>
    <property type="match status" value="1"/>
</dbReference>
<keyword evidence="7" id="KW-0479">Metal-binding</keyword>
<dbReference type="InterPro" id="IPR011989">
    <property type="entry name" value="ARM-like"/>
</dbReference>
<organism evidence="16 17">
    <name type="scientific">Lingula anatina</name>
    <name type="common">Brachiopod</name>
    <name type="synonym">Lingula unguis</name>
    <dbReference type="NCBI Taxonomy" id="7574"/>
    <lineage>
        <taxon>Eukaryota</taxon>
        <taxon>Metazoa</taxon>
        <taxon>Spiralia</taxon>
        <taxon>Lophotrochozoa</taxon>
        <taxon>Brachiopoda</taxon>
        <taxon>Linguliformea</taxon>
        <taxon>Lingulata</taxon>
        <taxon>Lingulida</taxon>
        <taxon>Linguloidea</taxon>
        <taxon>Lingulidae</taxon>
        <taxon>Lingula</taxon>
    </lineage>
</organism>
<feature type="region of interest" description="Disordered" evidence="14">
    <location>
        <begin position="1222"/>
        <end position="1267"/>
    </location>
</feature>
<evidence type="ECO:0000256" key="7">
    <source>
        <dbReference type="ARBA" id="ARBA00022723"/>
    </source>
</evidence>
<sequence>MGDMYLWTRLSNLFQTLEKLLGHRPSRRDPEEVQQLRFTTTKILQFVSSQEKTHRDAVLKHSEYLDSLVTILEVAEDVAVTQNVVYILAELIGKTASGKKAGTLVSNGATQGLFAALTGEWKETQPNEELLLSIHHLLAKLGPKDRKFGVKARLSQALPVTLGLLRNHTSSTRVLQAVLPVLKLYSNNAVNASYLGKNGAVSYLFRVITSCGKKHLSMLKLTLDSLVLLVKSKSNSARAIGHGGVPMLLNMFSDWHRGDSKNRHIALRKAVLNVLKHITNLKSGRHAFIQADGIRILYSACQESINCRDLEQVIFISSLIMRKCFPKNRLPVASIRSVLTCPLPESDFHIPEFMMLNDGGDNGSENSSLDNDDDISSDDDTEASKLQTEAEQVPEFGAELPYERSAEDLSLSYDKFFPEMFEFEIQEEEEEDLTLSRNFYTSSGLMSGLPRHSFSETALEELIHQMPRSSRHSLHSLRRTSELCDSFNNLQMGQGRDTESGADVASYSSSSSRLLNRPTAVEPRLTAGASDNSSEDSASAVNVRTGASVFRLDISPPRASKCGPTLRAKSASKGGRQKASKGSKQQSQGGRKGKGKPSGKPNAREVLELDLEWNNTAPLSITRMTTPSELNASDEFLDSAGSEYMVEEGTAFDGPEIYSDMACRTKSVGRFNKLAYPELHGCKPVPYGEPLFEKKFGIQRQKIFEDIDRMINPDQLLDKVVYDLDTIVRLAGSMYSTHYSNLKNMDEQRLQRREDIGAHLMFNAQFESGNLRKAIQVRQYEYDLFLNPDINTNHHHQWFYFEISNMEVGRQYRFNISNCEKLNSQFNYGMQPVMYSVKEALQGRPHWLRVGSEICYYKNHFTRSSQVTGGQKGKTYYTATFTITFKHERDICYIAYHFPYTYTMLQTHLIKWENTYDQSSIYFKNQVLTETISGNAVPLLTITAYPLSNNREGIEQFRNRPYIFLSSRVHPGESNSSWVMKGTIQFLLSNAPMAQTLREMYVFKIVPMLNPDGVINGNHRCSLVAEDLNRRWLVPCPKLHPTIYHTRGLLQYLKMVNKVPVVYCDYHGHSRRKNVFLYGCSPSMSWQTEDLDNPAMLAGKVEDTGYKTLPKLLASAPAFSLNNCSFMVEKSKEATARVVVWRQVGIVRSYTMESTYCGCDQGPYRGLHIGTRELEEMGRKFCEALIKVRSRHAVSSDTNSQQDVSGTIATGQRGSELGAIGGDVHLVSSSSSTSSSSYHRVQSDEEEDDEEEEDNPCEEVGEEIGEG</sequence>
<comment type="subcellular location">
    <subcellularLocation>
        <location evidence="2">Cytoplasm</location>
    </subcellularLocation>
</comment>
<evidence type="ECO:0000256" key="6">
    <source>
        <dbReference type="ARBA" id="ARBA00022670"/>
    </source>
</evidence>
<dbReference type="FunFam" id="2.60.40.3120:FF:000001">
    <property type="entry name" value="cytosolic carboxypeptidase 1 isoform X1"/>
    <property type="match status" value="1"/>
</dbReference>
<reference evidence="17" key="1">
    <citation type="submission" date="2025-08" db="UniProtKB">
        <authorList>
            <consortium name="RefSeq"/>
        </authorList>
    </citation>
    <scope>IDENTIFICATION</scope>
    <source>
        <tissue evidence="17">Gonads</tissue>
    </source>
</reference>
<dbReference type="Proteomes" id="UP000085678">
    <property type="component" value="Unplaced"/>
</dbReference>
<keyword evidence="16" id="KW-1185">Reference proteome</keyword>
<evidence type="ECO:0000256" key="5">
    <source>
        <dbReference type="ARBA" id="ARBA00022645"/>
    </source>
</evidence>
<comment type="cofactor">
    <cofactor evidence="1">
        <name>Zn(2+)</name>
        <dbReference type="ChEBI" id="CHEBI:29105"/>
    </cofactor>
</comment>
<dbReference type="OrthoDB" id="10253041at2759"/>
<evidence type="ECO:0000313" key="17">
    <source>
        <dbReference type="RefSeq" id="XP_013413554.1"/>
    </source>
</evidence>
<feature type="compositionally biased region" description="Acidic residues" evidence="14">
    <location>
        <begin position="370"/>
        <end position="381"/>
    </location>
</feature>
<proteinExistence type="inferred from homology"/>
<dbReference type="InterPro" id="IPR016024">
    <property type="entry name" value="ARM-type_fold"/>
</dbReference>
<dbReference type="Pfam" id="PF00246">
    <property type="entry name" value="Peptidase_M14"/>
    <property type="match status" value="1"/>
</dbReference>
<keyword evidence="5 17" id="KW-0121">Carboxypeptidase</keyword>
<evidence type="ECO:0000313" key="16">
    <source>
        <dbReference type="Proteomes" id="UP000085678"/>
    </source>
</evidence>
<feature type="region of interest" description="Disordered" evidence="14">
    <location>
        <begin position="488"/>
        <end position="519"/>
    </location>
</feature>
<keyword evidence="8" id="KW-0378">Hydrolase</keyword>
<dbReference type="Gene3D" id="3.40.630.10">
    <property type="entry name" value="Zn peptidases"/>
    <property type="match status" value="1"/>
</dbReference>
<feature type="active site" description="Proton donor/acceptor" evidence="13">
    <location>
        <position position="1153"/>
    </location>
</feature>
<feature type="region of interest" description="Disordered" evidence="14">
    <location>
        <begin position="354"/>
        <end position="396"/>
    </location>
</feature>
<evidence type="ECO:0000256" key="3">
    <source>
        <dbReference type="ARBA" id="ARBA00005988"/>
    </source>
</evidence>
<evidence type="ECO:0000256" key="14">
    <source>
        <dbReference type="SAM" id="MobiDB-lite"/>
    </source>
</evidence>
<feature type="region of interest" description="Disordered" evidence="14">
    <location>
        <begin position="552"/>
        <end position="602"/>
    </location>
</feature>
<keyword evidence="4" id="KW-0963">Cytoplasm</keyword>
<dbReference type="AlphaFoldDB" id="A0A1S3JTZ6"/>
<dbReference type="SUPFAM" id="SSF48371">
    <property type="entry name" value="ARM repeat"/>
    <property type="match status" value="1"/>
</dbReference>
<evidence type="ECO:0000256" key="10">
    <source>
        <dbReference type="ARBA" id="ARBA00023049"/>
    </source>
</evidence>
<dbReference type="Gene3D" id="2.60.40.3120">
    <property type="match status" value="1"/>
</dbReference>
<evidence type="ECO:0000256" key="8">
    <source>
        <dbReference type="ARBA" id="ARBA00022801"/>
    </source>
</evidence>
<feature type="compositionally biased region" description="Low complexity" evidence="14">
    <location>
        <begin position="1228"/>
        <end position="1237"/>
    </location>
</feature>
<dbReference type="Pfam" id="PF18027">
    <property type="entry name" value="Pepdidase_M14_N"/>
    <property type="match status" value="1"/>
</dbReference>
<dbReference type="CDD" id="cd06906">
    <property type="entry name" value="M14_Nna1"/>
    <property type="match status" value="1"/>
</dbReference>
<dbReference type="InterPro" id="IPR033852">
    <property type="entry name" value="CBPC1/4"/>
</dbReference>
<keyword evidence="6" id="KW-0645">Protease</keyword>
<evidence type="ECO:0000256" key="13">
    <source>
        <dbReference type="PROSITE-ProRule" id="PRU01379"/>
    </source>
</evidence>
<dbReference type="InterPro" id="IPR050821">
    <property type="entry name" value="Cytosolic_carboxypeptidase"/>
</dbReference>
<dbReference type="GO" id="GO:0006508">
    <property type="term" value="P:proteolysis"/>
    <property type="evidence" value="ECO:0007669"/>
    <property type="project" value="UniProtKB-KW"/>
</dbReference>
<evidence type="ECO:0000256" key="2">
    <source>
        <dbReference type="ARBA" id="ARBA00004496"/>
    </source>
</evidence>
<dbReference type="GO" id="GO:0004181">
    <property type="term" value="F:metallocarboxypeptidase activity"/>
    <property type="evidence" value="ECO:0007669"/>
    <property type="project" value="InterPro"/>
</dbReference>
<feature type="compositionally biased region" description="Low complexity" evidence="14">
    <location>
        <begin position="357"/>
        <end position="369"/>
    </location>
</feature>
<evidence type="ECO:0000256" key="4">
    <source>
        <dbReference type="ARBA" id="ARBA00022490"/>
    </source>
</evidence>
<keyword evidence="10" id="KW-0482">Metalloprotease</keyword>
<dbReference type="PANTHER" id="PTHR12756:SF11">
    <property type="entry name" value="CYTOSOLIC CARBOXYPEPTIDASE 1"/>
    <property type="match status" value="1"/>
</dbReference>
<comment type="catalytic activity">
    <reaction evidence="11">
        <text>C-terminal L-alpha-aminoacyl-L-glutamyl-L-glutamyl-[tubulin] + H2O = C-terminal L-alpha-aminoacyl-L-glutamyl-[tubulin] + L-glutamate</text>
        <dbReference type="Rhea" id="RHEA:63792"/>
        <dbReference type="Rhea" id="RHEA-COMP:16435"/>
        <dbReference type="Rhea" id="RHEA-COMP:16436"/>
        <dbReference type="ChEBI" id="CHEBI:15377"/>
        <dbReference type="ChEBI" id="CHEBI:29985"/>
        <dbReference type="ChEBI" id="CHEBI:149555"/>
        <dbReference type="ChEBI" id="CHEBI:149556"/>
        <dbReference type="EC" id="3.4.17.24"/>
    </reaction>
    <physiologicalReaction direction="left-to-right" evidence="11">
        <dbReference type="Rhea" id="RHEA:63793"/>
    </physiologicalReaction>
</comment>
<dbReference type="EC" id="3.4.17.24" evidence="12"/>
<dbReference type="InterPro" id="IPR000834">
    <property type="entry name" value="Peptidase_M14"/>
</dbReference>
<keyword evidence="9" id="KW-0862">Zinc</keyword>
<gene>
    <name evidence="17" type="primary">LOC106175928</name>
</gene>
<evidence type="ECO:0000256" key="9">
    <source>
        <dbReference type="ARBA" id="ARBA00022833"/>
    </source>
</evidence>
<evidence type="ECO:0000256" key="1">
    <source>
        <dbReference type="ARBA" id="ARBA00001947"/>
    </source>
</evidence>
<protein>
    <recommendedName>
        <fullName evidence="12">tubulin-glutamate carboxypeptidase</fullName>
        <ecNumber evidence="12">3.4.17.24</ecNumber>
    </recommendedName>
</protein>
<dbReference type="InterPro" id="IPR040626">
    <property type="entry name" value="Pepdidase_M14_N"/>
</dbReference>
<dbReference type="RefSeq" id="XP_013413554.1">
    <property type="nucleotide sequence ID" value="XM_013558100.2"/>
</dbReference>
<dbReference type="GeneID" id="106175928"/>
<evidence type="ECO:0000259" key="15">
    <source>
        <dbReference type="PROSITE" id="PS52035"/>
    </source>
</evidence>
<comment type="similarity">
    <text evidence="3 13">Belongs to the peptidase M14 family.</text>
</comment>
<dbReference type="GO" id="GO:0005737">
    <property type="term" value="C:cytoplasm"/>
    <property type="evidence" value="ECO:0007669"/>
    <property type="project" value="UniProtKB-SubCell"/>
</dbReference>
<dbReference type="SUPFAM" id="SSF53187">
    <property type="entry name" value="Zn-dependent exopeptidases"/>
    <property type="match status" value="1"/>
</dbReference>
<evidence type="ECO:0000256" key="11">
    <source>
        <dbReference type="ARBA" id="ARBA00024524"/>
    </source>
</evidence>
<feature type="compositionally biased region" description="Acidic residues" evidence="14">
    <location>
        <begin position="1244"/>
        <end position="1267"/>
    </location>
</feature>
<dbReference type="PROSITE" id="PS52035">
    <property type="entry name" value="PEPTIDASE_M14"/>
    <property type="match status" value="1"/>
</dbReference>
<dbReference type="PANTHER" id="PTHR12756">
    <property type="entry name" value="CYTOSOLIC CARBOXYPEPTIDASE"/>
    <property type="match status" value="1"/>
</dbReference>
<dbReference type="GO" id="GO:0008270">
    <property type="term" value="F:zinc ion binding"/>
    <property type="evidence" value="ECO:0007669"/>
    <property type="project" value="InterPro"/>
</dbReference>